<dbReference type="Proteomes" id="UP001281761">
    <property type="component" value="Unassembled WGS sequence"/>
</dbReference>
<accession>A0ABQ9Y4X1</accession>
<gene>
    <name evidence="4" type="ORF">BLNAU_6262</name>
</gene>
<evidence type="ECO:0000256" key="1">
    <source>
        <dbReference type="ARBA" id="ARBA00016556"/>
    </source>
</evidence>
<dbReference type="InterPro" id="IPR017920">
    <property type="entry name" value="COMM"/>
</dbReference>
<dbReference type="PROSITE" id="PS51269">
    <property type="entry name" value="COMM"/>
    <property type="match status" value="1"/>
</dbReference>
<organism evidence="4 5">
    <name type="scientific">Blattamonas nauphoetae</name>
    <dbReference type="NCBI Taxonomy" id="2049346"/>
    <lineage>
        <taxon>Eukaryota</taxon>
        <taxon>Metamonada</taxon>
        <taxon>Preaxostyla</taxon>
        <taxon>Oxymonadida</taxon>
        <taxon>Blattamonas</taxon>
    </lineage>
</organism>
<evidence type="ECO:0000259" key="3">
    <source>
        <dbReference type="PROSITE" id="PS51269"/>
    </source>
</evidence>
<comment type="caution">
    <text evidence="4">The sequence shown here is derived from an EMBL/GenBank/DDBJ whole genome shotgun (WGS) entry which is preliminary data.</text>
</comment>
<evidence type="ECO:0000313" key="5">
    <source>
        <dbReference type="Proteomes" id="UP001281761"/>
    </source>
</evidence>
<reference evidence="4 5" key="1">
    <citation type="journal article" date="2022" name="bioRxiv">
        <title>Genomics of Preaxostyla Flagellates Illuminates Evolutionary Transitions and the Path Towards Mitochondrial Loss.</title>
        <authorList>
            <person name="Novak L.V.F."/>
            <person name="Treitli S.C."/>
            <person name="Pyrih J."/>
            <person name="Halakuc P."/>
            <person name="Pipaliya S.V."/>
            <person name="Vacek V."/>
            <person name="Brzon O."/>
            <person name="Soukal P."/>
            <person name="Eme L."/>
            <person name="Dacks J.B."/>
            <person name="Karnkowska A."/>
            <person name="Elias M."/>
            <person name="Hampl V."/>
        </authorList>
    </citation>
    <scope>NUCLEOTIDE SEQUENCE [LARGE SCALE GENOMIC DNA]</scope>
    <source>
        <strain evidence="4">NAU3</strain>
        <tissue evidence="4">Gut</tissue>
    </source>
</reference>
<evidence type="ECO:0000313" key="4">
    <source>
        <dbReference type="EMBL" id="KAK2958759.1"/>
    </source>
</evidence>
<evidence type="ECO:0000256" key="2">
    <source>
        <dbReference type="ARBA" id="ARBA00093452"/>
    </source>
</evidence>
<dbReference type="EMBL" id="JARBJD010000035">
    <property type="protein sequence ID" value="KAK2958759.1"/>
    <property type="molecule type" value="Genomic_DNA"/>
</dbReference>
<dbReference type="PANTHER" id="PTHR15666">
    <property type="entry name" value="COMM DOMAIN CONTAINING PROTEIN 5"/>
    <property type="match status" value="1"/>
</dbReference>
<name>A0ABQ9Y4X1_9EUKA</name>
<keyword evidence="5" id="KW-1185">Reference proteome</keyword>
<feature type="domain" description="COMM" evidence="3">
    <location>
        <begin position="130"/>
        <end position="194"/>
    </location>
</feature>
<dbReference type="InterPro" id="IPR037357">
    <property type="entry name" value="COMMD5"/>
</dbReference>
<dbReference type="Pfam" id="PF07258">
    <property type="entry name" value="COMM_domain"/>
    <property type="match status" value="1"/>
</dbReference>
<sequence>MDRHPEIKRFIGMVGNIPQQKQWRELLQTTLNHHRNRDTFGIEPITKLRDSLGLSEDVFSALYTGMFCLIGQMIRNHTRKGTVPLETALAEELQPLALPEKYAKELISGFTHYEKSLTSSAYAHIPHHPSIEQFRWRTEVTISTSSVNRILKPSILIELRLTNGRKQLLSLNMNQFHHLRYIVAVLLKQMADIENDELINRDVKILPGVTEIV</sequence>
<protein>
    <recommendedName>
        <fullName evidence="1">COMM domain-containing protein 5</fullName>
    </recommendedName>
</protein>
<dbReference type="PANTHER" id="PTHR15666:SF1">
    <property type="entry name" value="COMM DOMAIN-CONTAINING PROTEIN 5"/>
    <property type="match status" value="1"/>
</dbReference>
<proteinExistence type="inferred from homology"/>
<comment type="similarity">
    <text evidence="2">Belongs to the COMM domain-containing protein 5 family.</text>
</comment>